<gene>
    <name evidence="2" type="ORF">CH063_03146</name>
</gene>
<dbReference type="GO" id="GO:0005975">
    <property type="term" value="P:carbohydrate metabolic process"/>
    <property type="evidence" value="ECO:0007669"/>
    <property type="project" value="InterPro"/>
</dbReference>
<reference evidence="3" key="1">
    <citation type="journal article" date="2012" name="Nat. Genet.">
        <title>Lifestyle transitions in plant pathogenic Colletotrichum fungi deciphered by genome and transcriptome analyses.</title>
        <authorList>
            <person name="O'Connell R.J."/>
            <person name="Thon M.R."/>
            <person name="Hacquard S."/>
            <person name="Amyotte S.G."/>
            <person name="Kleemann J."/>
            <person name="Torres M.F."/>
            <person name="Damm U."/>
            <person name="Buiate E.A."/>
            <person name="Epstein L."/>
            <person name="Alkan N."/>
            <person name="Altmueller J."/>
            <person name="Alvarado-Balderrama L."/>
            <person name="Bauser C.A."/>
            <person name="Becker C."/>
            <person name="Birren B.W."/>
            <person name="Chen Z."/>
            <person name="Choi J."/>
            <person name="Crouch J.A."/>
            <person name="Duvick J.P."/>
            <person name="Farman M.A."/>
            <person name="Gan P."/>
            <person name="Heiman D."/>
            <person name="Henrissat B."/>
            <person name="Howard R.J."/>
            <person name="Kabbage M."/>
            <person name="Koch C."/>
            <person name="Kracher B."/>
            <person name="Kubo Y."/>
            <person name="Law A.D."/>
            <person name="Lebrun M.-H."/>
            <person name="Lee Y.-H."/>
            <person name="Miyara I."/>
            <person name="Moore N."/>
            <person name="Neumann U."/>
            <person name="Nordstroem K."/>
            <person name="Panaccione D.G."/>
            <person name="Panstruga R."/>
            <person name="Place M."/>
            <person name="Proctor R.H."/>
            <person name="Prusky D."/>
            <person name="Rech G."/>
            <person name="Reinhardt R."/>
            <person name="Rollins J.A."/>
            <person name="Rounsley S."/>
            <person name="Schardl C.L."/>
            <person name="Schwartz D.C."/>
            <person name="Shenoy N."/>
            <person name="Shirasu K."/>
            <person name="Sikhakolli U.R."/>
            <person name="Stueber K."/>
            <person name="Sukno S.A."/>
            <person name="Sweigard J.A."/>
            <person name="Takano Y."/>
            <person name="Takahara H."/>
            <person name="Trail F."/>
            <person name="van der Does H.C."/>
            <person name="Voll L.M."/>
            <person name="Will I."/>
            <person name="Young S."/>
            <person name="Zeng Q."/>
            <person name="Zhang J."/>
            <person name="Zhou S."/>
            <person name="Dickman M.B."/>
            <person name="Schulze-Lefert P."/>
            <person name="Ver Loren van Themaat E."/>
            <person name="Ma L.-J."/>
            <person name="Vaillancourt L.J."/>
        </authorList>
    </citation>
    <scope>NUCLEOTIDE SEQUENCE [LARGE SCALE GENOMIC DNA]</scope>
    <source>
        <strain evidence="3">IMI 349063</strain>
    </source>
</reference>
<dbReference type="GO" id="GO:0004553">
    <property type="term" value="F:hydrolase activity, hydrolyzing O-glycosyl compounds"/>
    <property type="evidence" value="ECO:0007669"/>
    <property type="project" value="InterPro"/>
</dbReference>
<organism evidence="2 3">
    <name type="scientific">Colletotrichum higginsianum (strain IMI 349063)</name>
    <name type="common">Crucifer anthracnose fungus</name>
    <dbReference type="NCBI Taxonomy" id="759273"/>
    <lineage>
        <taxon>Eukaryota</taxon>
        <taxon>Fungi</taxon>
        <taxon>Dikarya</taxon>
        <taxon>Ascomycota</taxon>
        <taxon>Pezizomycotina</taxon>
        <taxon>Sordariomycetes</taxon>
        <taxon>Hypocreomycetidae</taxon>
        <taxon>Glomerellales</taxon>
        <taxon>Glomerellaceae</taxon>
        <taxon>Colletotrichum</taxon>
        <taxon>Colletotrichum destructivum species complex</taxon>
    </lineage>
</organism>
<evidence type="ECO:0000256" key="1">
    <source>
        <dbReference type="ARBA" id="ARBA00022801"/>
    </source>
</evidence>
<dbReference type="Gene3D" id="3.40.50.1700">
    <property type="entry name" value="Glycoside hydrolase family 3 C-terminal domain"/>
    <property type="match status" value="1"/>
</dbReference>
<feature type="non-terminal residue" evidence="2">
    <location>
        <position position="86"/>
    </location>
</feature>
<dbReference type="STRING" id="759273.H1VU20"/>
<accession>H1VU20</accession>
<keyword evidence="1" id="KW-0378">Hydrolase</keyword>
<dbReference type="InterPro" id="IPR036881">
    <property type="entry name" value="Glyco_hydro_3_C_sf"/>
</dbReference>
<evidence type="ECO:0000313" key="2">
    <source>
        <dbReference type="EMBL" id="CCF43728.1"/>
    </source>
</evidence>
<dbReference type="Proteomes" id="UP000007174">
    <property type="component" value="Unassembled WGS sequence"/>
</dbReference>
<protein>
    <submittedName>
        <fullName evidence="2">Beta-glucosidase</fullName>
    </submittedName>
</protein>
<proteinExistence type="predicted"/>
<dbReference type="HOGENOM" id="CLU_2503829_0_0_1"/>
<sequence>MAERVMRPYFLLGQDSDFPSVDPSAGAVFWTYQYGHQIPTPGGLYPAVEARDVRRDHAALIRTLGAAGTVLLKNTNGTLPLKNETN</sequence>
<evidence type="ECO:0000313" key="3">
    <source>
        <dbReference type="Proteomes" id="UP000007174"/>
    </source>
</evidence>
<name>H1VU20_COLHI</name>
<dbReference type="EMBL" id="CACQ02006334">
    <property type="protein sequence ID" value="CCF43728.1"/>
    <property type="molecule type" value="Genomic_DNA"/>
</dbReference>
<dbReference type="AlphaFoldDB" id="H1VU20"/>